<dbReference type="PRINTS" id="PR00038">
    <property type="entry name" value="HTHLUXR"/>
</dbReference>
<dbReference type="InterPro" id="IPR000792">
    <property type="entry name" value="Tscrpt_reg_LuxR_C"/>
</dbReference>
<gene>
    <name evidence="8" type="ORF">C1280_32050</name>
</gene>
<proteinExistence type="predicted"/>
<evidence type="ECO:0000256" key="2">
    <source>
        <dbReference type="ARBA" id="ARBA00023015"/>
    </source>
</evidence>
<dbReference type="KEGG" id="gog:C1280_32050"/>
<dbReference type="GO" id="GO:0000160">
    <property type="term" value="P:phosphorelay signal transduction system"/>
    <property type="evidence" value="ECO:0007669"/>
    <property type="project" value="InterPro"/>
</dbReference>
<dbReference type="GO" id="GO:0003677">
    <property type="term" value="F:DNA binding"/>
    <property type="evidence" value="ECO:0007669"/>
    <property type="project" value="UniProtKB-KW"/>
</dbReference>
<evidence type="ECO:0000313" key="9">
    <source>
        <dbReference type="Proteomes" id="UP000245802"/>
    </source>
</evidence>
<dbReference type="CDD" id="cd06170">
    <property type="entry name" value="LuxR_C_like"/>
    <property type="match status" value="1"/>
</dbReference>
<dbReference type="CDD" id="cd17535">
    <property type="entry name" value="REC_NarL-like"/>
    <property type="match status" value="1"/>
</dbReference>
<evidence type="ECO:0000259" key="6">
    <source>
        <dbReference type="PROSITE" id="PS50043"/>
    </source>
</evidence>
<dbReference type="GO" id="GO:0006355">
    <property type="term" value="P:regulation of DNA-templated transcription"/>
    <property type="evidence" value="ECO:0007669"/>
    <property type="project" value="InterPro"/>
</dbReference>
<evidence type="ECO:0000256" key="3">
    <source>
        <dbReference type="ARBA" id="ARBA00023125"/>
    </source>
</evidence>
<dbReference type="InterPro" id="IPR011006">
    <property type="entry name" value="CheY-like_superfamily"/>
</dbReference>
<keyword evidence="4" id="KW-0804">Transcription</keyword>
<dbReference type="SUPFAM" id="SSF46894">
    <property type="entry name" value="C-terminal effector domain of the bipartite response regulators"/>
    <property type="match status" value="1"/>
</dbReference>
<name>A0A2Z3H5Y8_9BACT</name>
<reference evidence="8 9" key="1">
    <citation type="submission" date="2018-01" db="EMBL/GenBank/DDBJ databases">
        <title>G. obscuriglobus.</title>
        <authorList>
            <person name="Franke J."/>
            <person name="Blomberg W."/>
            <person name="Selmecki A."/>
        </authorList>
    </citation>
    <scope>NUCLEOTIDE SEQUENCE [LARGE SCALE GENOMIC DNA]</scope>
    <source>
        <strain evidence="8 9">DSM 5831</strain>
    </source>
</reference>
<feature type="domain" description="HTH luxR-type" evidence="6">
    <location>
        <begin position="146"/>
        <end position="211"/>
    </location>
</feature>
<accession>A0A2Z3H5Y8</accession>
<feature type="domain" description="Response regulatory" evidence="7">
    <location>
        <begin position="5"/>
        <end position="121"/>
    </location>
</feature>
<evidence type="ECO:0000256" key="4">
    <source>
        <dbReference type="ARBA" id="ARBA00023163"/>
    </source>
</evidence>
<evidence type="ECO:0000259" key="7">
    <source>
        <dbReference type="PROSITE" id="PS50110"/>
    </source>
</evidence>
<keyword evidence="9" id="KW-1185">Reference proteome</keyword>
<dbReference type="PROSITE" id="PS50043">
    <property type="entry name" value="HTH_LUXR_2"/>
    <property type="match status" value="1"/>
</dbReference>
<dbReference type="InterPro" id="IPR001789">
    <property type="entry name" value="Sig_transdc_resp-reg_receiver"/>
</dbReference>
<feature type="modified residue" description="4-aspartylphosphate" evidence="5">
    <location>
        <position position="56"/>
    </location>
</feature>
<protein>
    <submittedName>
        <fullName evidence="8">DNA-binding response regulator</fullName>
    </submittedName>
</protein>
<evidence type="ECO:0000256" key="1">
    <source>
        <dbReference type="ARBA" id="ARBA00022553"/>
    </source>
</evidence>
<dbReference type="PROSITE" id="PS50110">
    <property type="entry name" value="RESPONSE_REGULATORY"/>
    <property type="match status" value="1"/>
</dbReference>
<dbReference type="PANTHER" id="PTHR43214:SF41">
    <property type="entry name" value="NITRATE_NITRITE RESPONSE REGULATOR PROTEIN NARP"/>
    <property type="match status" value="1"/>
</dbReference>
<evidence type="ECO:0000313" key="8">
    <source>
        <dbReference type="EMBL" id="AWM41168.1"/>
    </source>
</evidence>
<dbReference type="EMBL" id="CP025958">
    <property type="protein sequence ID" value="AWM41168.1"/>
    <property type="molecule type" value="Genomic_DNA"/>
</dbReference>
<dbReference type="AlphaFoldDB" id="A0A2Z3H5Y8"/>
<dbReference type="InterPro" id="IPR039420">
    <property type="entry name" value="WalR-like"/>
</dbReference>
<keyword evidence="3 8" id="KW-0238">DNA-binding</keyword>
<dbReference type="PANTHER" id="PTHR43214">
    <property type="entry name" value="TWO-COMPONENT RESPONSE REGULATOR"/>
    <property type="match status" value="1"/>
</dbReference>
<sequence>MDNIRVLLADDHAVVREGLKALISAEPGMELVGEASDGRAAVTLTTELDPDVVVVDVSMPELNGAEVTAHLRAERPDRKVLALTVHEDRGYMRRLLEAGAAGYVLKRAAPSELVQAIRAVAGGGTYLDPALATGELSEVNDPARDAGGTGADLSERETEVVRLIALGYSNKEIAGRLKLSVKTVETYKTRSMEKLGVRTRVDIVQYAARRGWLVTT</sequence>
<dbReference type="Gene3D" id="3.40.50.2300">
    <property type="match status" value="1"/>
</dbReference>
<dbReference type="Pfam" id="PF00196">
    <property type="entry name" value="GerE"/>
    <property type="match status" value="1"/>
</dbReference>
<dbReference type="Proteomes" id="UP000245802">
    <property type="component" value="Chromosome"/>
</dbReference>
<dbReference type="SMART" id="SM00421">
    <property type="entry name" value="HTH_LUXR"/>
    <property type="match status" value="1"/>
</dbReference>
<dbReference type="PROSITE" id="PS00622">
    <property type="entry name" value="HTH_LUXR_1"/>
    <property type="match status" value="1"/>
</dbReference>
<evidence type="ECO:0000256" key="5">
    <source>
        <dbReference type="PROSITE-ProRule" id="PRU00169"/>
    </source>
</evidence>
<dbReference type="OrthoDB" id="9796655at2"/>
<dbReference type="RefSeq" id="WP_010039667.1">
    <property type="nucleotide sequence ID" value="NZ_CP025958.1"/>
</dbReference>
<dbReference type="InterPro" id="IPR058245">
    <property type="entry name" value="NreC/VraR/RcsB-like_REC"/>
</dbReference>
<keyword evidence="2" id="KW-0805">Transcription regulation</keyword>
<dbReference type="InterPro" id="IPR016032">
    <property type="entry name" value="Sig_transdc_resp-reg_C-effctor"/>
</dbReference>
<keyword evidence="1 5" id="KW-0597">Phosphoprotein</keyword>
<dbReference type="Pfam" id="PF00072">
    <property type="entry name" value="Response_reg"/>
    <property type="match status" value="1"/>
</dbReference>
<dbReference type="SMART" id="SM00448">
    <property type="entry name" value="REC"/>
    <property type="match status" value="1"/>
</dbReference>
<organism evidence="8 9">
    <name type="scientific">Gemmata obscuriglobus</name>
    <dbReference type="NCBI Taxonomy" id="114"/>
    <lineage>
        <taxon>Bacteria</taxon>
        <taxon>Pseudomonadati</taxon>
        <taxon>Planctomycetota</taxon>
        <taxon>Planctomycetia</taxon>
        <taxon>Gemmatales</taxon>
        <taxon>Gemmataceae</taxon>
        <taxon>Gemmata</taxon>
    </lineage>
</organism>
<dbReference type="SUPFAM" id="SSF52172">
    <property type="entry name" value="CheY-like"/>
    <property type="match status" value="1"/>
</dbReference>